<dbReference type="GO" id="GO:0003677">
    <property type="term" value="F:DNA binding"/>
    <property type="evidence" value="ECO:0007669"/>
    <property type="project" value="UniProtKB-KW"/>
</dbReference>
<dbReference type="CDD" id="cd12148">
    <property type="entry name" value="fungal_TF_MHR"/>
    <property type="match status" value="1"/>
</dbReference>
<comment type="subcellular location">
    <subcellularLocation>
        <location evidence="1">Nucleus</location>
    </subcellularLocation>
</comment>
<evidence type="ECO:0000256" key="7">
    <source>
        <dbReference type="ARBA" id="ARBA00023242"/>
    </source>
</evidence>
<evidence type="ECO:0000259" key="9">
    <source>
        <dbReference type="PROSITE" id="PS50048"/>
    </source>
</evidence>
<evidence type="ECO:0000313" key="11">
    <source>
        <dbReference type="Proteomes" id="UP000275385"/>
    </source>
</evidence>
<dbReference type="EMBL" id="QVQW01000054">
    <property type="protein sequence ID" value="RKU42610.1"/>
    <property type="molecule type" value="Genomic_DNA"/>
</dbReference>
<evidence type="ECO:0000256" key="2">
    <source>
        <dbReference type="ARBA" id="ARBA00022723"/>
    </source>
</evidence>
<feature type="compositionally biased region" description="Gly residues" evidence="8">
    <location>
        <begin position="702"/>
        <end position="722"/>
    </location>
</feature>
<organism evidence="10 11">
    <name type="scientific">Coniochaeta pulveracea</name>
    <dbReference type="NCBI Taxonomy" id="177199"/>
    <lineage>
        <taxon>Eukaryota</taxon>
        <taxon>Fungi</taxon>
        <taxon>Dikarya</taxon>
        <taxon>Ascomycota</taxon>
        <taxon>Pezizomycotina</taxon>
        <taxon>Sordariomycetes</taxon>
        <taxon>Sordariomycetidae</taxon>
        <taxon>Coniochaetales</taxon>
        <taxon>Coniochaetaceae</taxon>
        <taxon>Coniochaeta</taxon>
    </lineage>
</organism>
<dbReference type="Proteomes" id="UP000275385">
    <property type="component" value="Unassembled WGS sequence"/>
</dbReference>
<feature type="compositionally biased region" description="Basic and acidic residues" evidence="8">
    <location>
        <begin position="138"/>
        <end position="154"/>
    </location>
</feature>
<keyword evidence="11" id="KW-1185">Reference proteome</keyword>
<comment type="caution">
    <text evidence="10">The sequence shown here is derived from an EMBL/GenBank/DDBJ whole genome shotgun (WGS) entry which is preliminary data.</text>
</comment>
<feature type="compositionally biased region" description="Low complexity" evidence="8">
    <location>
        <begin position="672"/>
        <end position="698"/>
    </location>
</feature>
<keyword evidence="5" id="KW-0238">DNA-binding</keyword>
<evidence type="ECO:0000256" key="6">
    <source>
        <dbReference type="ARBA" id="ARBA00023163"/>
    </source>
</evidence>
<feature type="region of interest" description="Disordered" evidence="8">
    <location>
        <begin position="138"/>
        <end position="197"/>
    </location>
</feature>
<keyword evidence="3" id="KW-0862">Zinc</keyword>
<dbReference type="InterPro" id="IPR001138">
    <property type="entry name" value="Zn2Cys6_DnaBD"/>
</dbReference>
<dbReference type="SMART" id="SM00066">
    <property type="entry name" value="GAL4"/>
    <property type="match status" value="1"/>
</dbReference>
<feature type="region of interest" description="Disordered" evidence="8">
    <location>
        <begin position="738"/>
        <end position="758"/>
    </location>
</feature>
<dbReference type="GO" id="GO:0006351">
    <property type="term" value="P:DNA-templated transcription"/>
    <property type="evidence" value="ECO:0007669"/>
    <property type="project" value="InterPro"/>
</dbReference>
<sequence length="806" mass="85814">MSYYAVLMAGKQPFLLPAGSVSTPSADPAGTSSKAMARRNLTQNACLGCRKKRTKCDGRSPCAGCIVRRETCEYEDKTYVTKDNLRAEVKILRLETINSRAVLRALLGDHHRAIAQRLRSGETVDAIAQTLTSLEFDGKGKGKGKNVDEGEDKSGSGTTLDLGPLNAASPTHAGEADLPSPTSTPTTTTTSNNIDAFDFNIPLPRSNADTSDSDSPLGFVYFQPLPDFLSEKAGLPLLRVDDNTLGYLAGFSADSGLPTHTLPSPDGASAGLHGHGGSSSKPGSVSAASSSSPSSLGSASWTNVSANSVAVNHLISLFFSWEFPPFTMVSQELFMRDYFQSRMRYCSPALVNAIASLATRYLEEADEVGESYILGERFFREARKLLVLESRTPSLPGIQAFGLLALRELSCGRECEAQTLCLQAARCLAKLADGDVVPLRIQTRDYITAFSSTVSGVLSLARVIGLITPGLSPSSVSFPDGARDRHLPVQLEERVAQLYDDLTPKPDPTTSDKLTGFIFELTDTVYAFLSRAGEFGTRRVTDQLQMVYQRCLTSYQSVTQLLQGKDGHSSPYILFVHTYFQFSLLVLFHPFVDQYLDIGGEWPKTICSEATQAILNLTQNYANLYTLRRTACFAPYCVFAAGLTHILLHIDERKGGDGAYGYPSQQQAKGPSSAFSSLSPSVADTSSPSTSGSVASPAHSMGSGGGSGGGGGGEGGGGGGGAFVRDTFMTGMDAVDERGRTTSFGTNATNTTPPVSDPADPGLTLAVYLLSQMSLGHPAASQAAWVLCHFTPEQARSRQGFGSDST</sequence>
<feature type="compositionally biased region" description="Low complexity" evidence="8">
    <location>
        <begin position="741"/>
        <end position="752"/>
    </location>
</feature>
<evidence type="ECO:0000256" key="8">
    <source>
        <dbReference type="SAM" id="MobiDB-lite"/>
    </source>
</evidence>
<reference evidence="10 11" key="1">
    <citation type="submission" date="2018-08" db="EMBL/GenBank/DDBJ databases">
        <title>Draft genome of the lignicolous fungus Coniochaeta pulveracea.</title>
        <authorList>
            <person name="Borstlap C.J."/>
            <person name="De Witt R.N."/>
            <person name="Botha A."/>
            <person name="Volschenk H."/>
        </authorList>
    </citation>
    <scope>NUCLEOTIDE SEQUENCE [LARGE SCALE GENOMIC DNA]</scope>
    <source>
        <strain evidence="10 11">CAB683</strain>
    </source>
</reference>
<evidence type="ECO:0000256" key="4">
    <source>
        <dbReference type="ARBA" id="ARBA00023015"/>
    </source>
</evidence>
<evidence type="ECO:0000256" key="1">
    <source>
        <dbReference type="ARBA" id="ARBA00004123"/>
    </source>
</evidence>
<proteinExistence type="predicted"/>
<dbReference type="GO" id="GO:0008270">
    <property type="term" value="F:zinc ion binding"/>
    <property type="evidence" value="ECO:0007669"/>
    <property type="project" value="InterPro"/>
</dbReference>
<dbReference type="SUPFAM" id="SSF57701">
    <property type="entry name" value="Zn2/Cys6 DNA-binding domain"/>
    <property type="match status" value="1"/>
</dbReference>
<evidence type="ECO:0000256" key="3">
    <source>
        <dbReference type="ARBA" id="ARBA00022833"/>
    </source>
</evidence>
<feature type="compositionally biased region" description="Low complexity" evidence="8">
    <location>
        <begin position="179"/>
        <end position="191"/>
    </location>
</feature>
<gene>
    <name evidence="10" type="ORF">DL546_005154</name>
</gene>
<dbReference type="AlphaFoldDB" id="A0A420Y4C4"/>
<feature type="region of interest" description="Disordered" evidence="8">
    <location>
        <begin position="259"/>
        <end position="289"/>
    </location>
</feature>
<feature type="region of interest" description="Disordered" evidence="8">
    <location>
        <begin position="659"/>
        <end position="723"/>
    </location>
</feature>
<keyword evidence="2" id="KW-0479">Metal-binding</keyword>
<evidence type="ECO:0000313" key="10">
    <source>
        <dbReference type="EMBL" id="RKU42610.1"/>
    </source>
</evidence>
<dbReference type="STRING" id="177199.A0A420Y4C4"/>
<dbReference type="PROSITE" id="PS00463">
    <property type="entry name" value="ZN2_CY6_FUNGAL_1"/>
    <property type="match status" value="1"/>
</dbReference>
<keyword evidence="6" id="KW-0804">Transcription</keyword>
<name>A0A420Y4C4_9PEZI</name>
<dbReference type="Gene3D" id="4.10.240.10">
    <property type="entry name" value="Zn(2)-C6 fungal-type DNA-binding domain"/>
    <property type="match status" value="1"/>
</dbReference>
<dbReference type="Pfam" id="PF04082">
    <property type="entry name" value="Fungal_trans"/>
    <property type="match status" value="1"/>
</dbReference>
<dbReference type="Pfam" id="PF00172">
    <property type="entry name" value="Zn_clus"/>
    <property type="match status" value="1"/>
</dbReference>
<dbReference type="InterPro" id="IPR051615">
    <property type="entry name" value="Transcr_Regulatory_Elem"/>
</dbReference>
<dbReference type="OrthoDB" id="5239226at2759"/>
<dbReference type="CDD" id="cd00067">
    <property type="entry name" value="GAL4"/>
    <property type="match status" value="1"/>
</dbReference>
<dbReference type="InterPro" id="IPR007219">
    <property type="entry name" value="XnlR_reg_dom"/>
</dbReference>
<keyword evidence="4" id="KW-0805">Transcription regulation</keyword>
<protein>
    <recommendedName>
        <fullName evidence="9">Zn(2)-C6 fungal-type domain-containing protein</fullName>
    </recommendedName>
</protein>
<accession>A0A420Y4C4</accession>
<dbReference type="PANTHER" id="PTHR31313">
    <property type="entry name" value="TY1 ENHANCER ACTIVATOR"/>
    <property type="match status" value="1"/>
</dbReference>
<feature type="compositionally biased region" description="Low complexity" evidence="8">
    <location>
        <begin position="267"/>
        <end position="289"/>
    </location>
</feature>
<dbReference type="PROSITE" id="PS50048">
    <property type="entry name" value="ZN2_CY6_FUNGAL_2"/>
    <property type="match status" value="1"/>
</dbReference>
<dbReference type="GO" id="GO:0005634">
    <property type="term" value="C:nucleus"/>
    <property type="evidence" value="ECO:0007669"/>
    <property type="project" value="UniProtKB-SubCell"/>
</dbReference>
<keyword evidence="7" id="KW-0539">Nucleus</keyword>
<dbReference type="PANTHER" id="PTHR31313:SF4">
    <property type="entry name" value="CONIDIAL DEVELOPMENT PROTEIN FLUFFY"/>
    <property type="match status" value="1"/>
</dbReference>
<feature type="domain" description="Zn(2)-C6 fungal-type" evidence="9">
    <location>
        <begin position="45"/>
        <end position="74"/>
    </location>
</feature>
<dbReference type="GO" id="GO:0000981">
    <property type="term" value="F:DNA-binding transcription factor activity, RNA polymerase II-specific"/>
    <property type="evidence" value="ECO:0007669"/>
    <property type="project" value="InterPro"/>
</dbReference>
<evidence type="ECO:0000256" key="5">
    <source>
        <dbReference type="ARBA" id="ARBA00023125"/>
    </source>
</evidence>
<dbReference type="InterPro" id="IPR036864">
    <property type="entry name" value="Zn2-C6_fun-type_DNA-bd_sf"/>
</dbReference>